<name>F8E8Y9_FLESM</name>
<dbReference type="eggNOG" id="ENOG5034C23">
    <property type="taxonomic scope" value="Bacteria"/>
</dbReference>
<sequence length="206" mass="23235">MSGHEIILSYLEIILSPQVVISSVIVVFLLIFRVALAALIDRVASIKWGPAELSAPQPLSDRRTMDGEVSGDDTLGESADSDLPEGVNVSEEDARRLRQAMQSERARAHLWEYRFLNLFLVLNTQRVLDWIAGLPDPPTFTMYDAWWQQVIPTAEQRRTIIQVLEDHNLIVIKGDLIEITPKGREYIEWRGPLPGSPVQAKRTGHS</sequence>
<feature type="transmembrane region" description="Helical" evidence="2">
    <location>
        <begin position="20"/>
        <end position="40"/>
    </location>
</feature>
<dbReference type="OrthoDB" id="9132314at2"/>
<protein>
    <submittedName>
        <fullName evidence="3">Uncharacterized protein</fullName>
    </submittedName>
</protein>
<reference evidence="4" key="2">
    <citation type="submission" date="2011-06" db="EMBL/GenBank/DDBJ databases">
        <title>The complete genome of Flexistipes sinusarabici DSM 4947.</title>
        <authorList>
            <person name="Lucas S."/>
            <person name="Han J."/>
            <person name="Lapidus A."/>
            <person name="Bruce D."/>
            <person name="Goodwin L."/>
            <person name="Pitluck S."/>
            <person name="Peters L."/>
            <person name="Kyrpides N."/>
            <person name="Mavromatis K."/>
            <person name="Ivanova N."/>
            <person name="Mikhailova N."/>
            <person name="Chertkov O."/>
            <person name="Detter J.C."/>
            <person name="Tapia R."/>
            <person name="Han C."/>
            <person name="Land M."/>
            <person name="Hauser L."/>
            <person name="Markowitz V."/>
            <person name="Cheng J.-F."/>
            <person name="Hugenholtz P."/>
            <person name="Woyke T."/>
            <person name="Wu D."/>
            <person name="Spring S."/>
            <person name="Schroeder M."/>
            <person name="Brambilla E."/>
            <person name="Klenk H.-P."/>
            <person name="Eisen J.A."/>
        </authorList>
    </citation>
    <scope>NUCLEOTIDE SEQUENCE [LARGE SCALE GENOMIC DNA]</scope>
    <source>
        <strain evidence="4">DSM 4947 / MAS 10</strain>
    </source>
</reference>
<dbReference type="HOGENOM" id="CLU_1347834_0_0_0"/>
<gene>
    <name evidence="3" type="ordered locus">Flexsi_0425</name>
</gene>
<keyword evidence="4" id="KW-1185">Reference proteome</keyword>
<reference evidence="3 4" key="1">
    <citation type="journal article" date="2011" name="Stand. Genomic Sci.">
        <title>Genome sequence of the moderately thermophilic halophile Flexistipes sinusarabici strain (MAS10).</title>
        <authorList>
            <person name="Lapidus A."/>
            <person name="Chertkov O."/>
            <person name="Nolan M."/>
            <person name="Lucas S."/>
            <person name="Hammon N."/>
            <person name="Deshpande S."/>
            <person name="Cheng J.F."/>
            <person name="Tapia R."/>
            <person name="Han C."/>
            <person name="Goodwin L."/>
            <person name="Pitluck S."/>
            <person name="Liolios K."/>
            <person name="Pagani I."/>
            <person name="Ivanova N."/>
            <person name="Huntemann M."/>
            <person name="Mavromatis K."/>
            <person name="Mikhailova N."/>
            <person name="Pati A."/>
            <person name="Chen A."/>
            <person name="Palaniappan K."/>
            <person name="Land M."/>
            <person name="Hauser L."/>
            <person name="Brambilla E.M."/>
            <person name="Rohde M."/>
            <person name="Abt B."/>
            <person name="Spring S."/>
            <person name="Goker M."/>
            <person name="Bristow J."/>
            <person name="Eisen J.A."/>
            <person name="Markowitz V."/>
            <person name="Hugenholtz P."/>
            <person name="Kyrpides N.C."/>
            <person name="Klenk H.P."/>
            <person name="Woyke T."/>
        </authorList>
    </citation>
    <scope>NUCLEOTIDE SEQUENCE [LARGE SCALE GENOMIC DNA]</scope>
    <source>
        <strain evidence="4">DSM 4947 / MAS 10</strain>
    </source>
</reference>
<keyword evidence="2" id="KW-1133">Transmembrane helix</keyword>
<evidence type="ECO:0000256" key="2">
    <source>
        <dbReference type="SAM" id="Phobius"/>
    </source>
</evidence>
<evidence type="ECO:0000313" key="3">
    <source>
        <dbReference type="EMBL" id="AEI14113.1"/>
    </source>
</evidence>
<dbReference type="KEGG" id="fsi:Flexsi_0425"/>
<dbReference type="AlphaFoldDB" id="F8E8Y9"/>
<accession>F8E8Y9</accession>
<proteinExistence type="predicted"/>
<keyword evidence="2" id="KW-0472">Membrane</keyword>
<dbReference type="Proteomes" id="UP000006621">
    <property type="component" value="Chromosome"/>
</dbReference>
<feature type="region of interest" description="Disordered" evidence="1">
    <location>
        <begin position="57"/>
        <end position="86"/>
    </location>
</feature>
<feature type="compositionally biased region" description="Acidic residues" evidence="1">
    <location>
        <begin position="69"/>
        <end position="83"/>
    </location>
</feature>
<evidence type="ECO:0000313" key="4">
    <source>
        <dbReference type="Proteomes" id="UP000006621"/>
    </source>
</evidence>
<dbReference type="EMBL" id="CP002858">
    <property type="protein sequence ID" value="AEI14113.1"/>
    <property type="molecule type" value="Genomic_DNA"/>
</dbReference>
<keyword evidence="2" id="KW-0812">Transmembrane</keyword>
<evidence type="ECO:0000256" key="1">
    <source>
        <dbReference type="SAM" id="MobiDB-lite"/>
    </source>
</evidence>
<dbReference type="STRING" id="717231.Flexsi_0425"/>
<dbReference type="RefSeq" id="WP_013885624.1">
    <property type="nucleotide sequence ID" value="NC_015672.1"/>
</dbReference>
<organism evidence="3 4">
    <name type="scientific">Flexistipes sinusarabici (strain ATCC 49648 / DSM 4947 / MAS 10)</name>
    <dbReference type="NCBI Taxonomy" id="717231"/>
    <lineage>
        <taxon>Bacteria</taxon>
        <taxon>Pseudomonadati</taxon>
        <taxon>Deferribacterota</taxon>
        <taxon>Deferribacteres</taxon>
        <taxon>Deferribacterales</taxon>
        <taxon>Flexistipitaceae</taxon>
        <taxon>Flexistipes</taxon>
    </lineage>
</organism>